<reference evidence="1 2" key="1">
    <citation type="submission" date="2021-06" db="EMBL/GenBank/DDBJ databases">
        <authorList>
            <person name="Kallberg Y."/>
            <person name="Tangrot J."/>
            <person name="Rosling A."/>
        </authorList>
    </citation>
    <scope>NUCLEOTIDE SEQUENCE [LARGE SCALE GENOMIC DNA]</scope>
    <source>
        <strain evidence="1 2">120-4 pot B 10/14</strain>
    </source>
</reference>
<comment type="caution">
    <text evidence="1">The sequence shown here is derived from an EMBL/GenBank/DDBJ whole genome shotgun (WGS) entry which is preliminary data.</text>
</comment>
<proteinExistence type="predicted"/>
<organism evidence="1 2">
    <name type="scientific">Gigaspora margarita</name>
    <dbReference type="NCBI Taxonomy" id="4874"/>
    <lineage>
        <taxon>Eukaryota</taxon>
        <taxon>Fungi</taxon>
        <taxon>Fungi incertae sedis</taxon>
        <taxon>Mucoromycota</taxon>
        <taxon>Glomeromycotina</taxon>
        <taxon>Glomeromycetes</taxon>
        <taxon>Diversisporales</taxon>
        <taxon>Gigasporaceae</taxon>
        <taxon>Gigaspora</taxon>
    </lineage>
</organism>
<dbReference type="Proteomes" id="UP000789901">
    <property type="component" value="Unassembled WGS sequence"/>
</dbReference>
<sequence>IIQVYFNKVIGPNVDLVQDNYRTTMEQLKDSYGTTTGIF</sequence>
<protein>
    <submittedName>
        <fullName evidence="1">7789_t:CDS:1</fullName>
    </submittedName>
</protein>
<keyword evidence="2" id="KW-1185">Reference proteome</keyword>
<name>A0ABN7VD90_GIGMA</name>
<evidence type="ECO:0000313" key="1">
    <source>
        <dbReference type="EMBL" id="CAG8758951.1"/>
    </source>
</evidence>
<evidence type="ECO:0000313" key="2">
    <source>
        <dbReference type="Proteomes" id="UP000789901"/>
    </source>
</evidence>
<feature type="non-terminal residue" evidence="1">
    <location>
        <position position="1"/>
    </location>
</feature>
<dbReference type="EMBL" id="CAJVQB010012942">
    <property type="protein sequence ID" value="CAG8758951.1"/>
    <property type="molecule type" value="Genomic_DNA"/>
</dbReference>
<accession>A0ABN7VD90</accession>
<gene>
    <name evidence="1" type="ORF">GMARGA_LOCUS17246</name>
</gene>